<dbReference type="PROSITE" id="PS51257">
    <property type="entry name" value="PROKAR_LIPOPROTEIN"/>
    <property type="match status" value="1"/>
</dbReference>
<dbReference type="RefSeq" id="WP_218317383.1">
    <property type="nucleotide sequence ID" value="NZ_JAGSPB010000002.1"/>
</dbReference>
<evidence type="ECO:0000313" key="2">
    <source>
        <dbReference type="Proteomes" id="UP000699975"/>
    </source>
</evidence>
<comment type="caution">
    <text evidence="1">The sequence shown here is derived from an EMBL/GenBank/DDBJ whole genome shotgun (WGS) entry which is preliminary data.</text>
</comment>
<reference evidence="1 2" key="1">
    <citation type="submission" date="2021-04" db="EMBL/GenBank/DDBJ databases">
        <authorList>
            <person name="Pira H."/>
            <person name="Risdian C."/>
            <person name="Wink J."/>
        </authorList>
    </citation>
    <scope>NUCLEOTIDE SEQUENCE [LARGE SCALE GENOMIC DNA]</scope>
    <source>
        <strain evidence="1 2">WH131</strain>
    </source>
</reference>
<organism evidence="1 2">
    <name type="scientific">Erythrobacter ani</name>
    <dbReference type="NCBI Taxonomy" id="2827235"/>
    <lineage>
        <taxon>Bacteria</taxon>
        <taxon>Pseudomonadati</taxon>
        <taxon>Pseudomonadota</taxon>
        <taxon>Alphaproteobacteria</taxon>
        <taxon>Sphingomonadales</taxon>
        <taxon>Erythrobacteraceae</taxon>
        <taxon>Erythrobacter/Porphyrobacter group</taxon>
        <taxon>Erythrobacter</taxon>
    </lineage>
</organism>
<name>A0ABS6SP86_9SPHN</name>
<accession>A0ABS6SP86</accession>
<gene>
    <name evidence="1" type="ORF">KCG45_11700</name>
</gene>
<keyword evidence="2" id="KW-1185">Reference proteome</keyword>
<dbReference type="EMBL" id="JAGSPB010000002">
    <property type="protein sequence ID" value="MBV7266845.1"/>
    <property type="molecule type" value="Genomic_DNA"/>
</dbReference>
<protein>
    <submittedName>
        <fullName evidence="1">Aspartate-semialdehyde dehydrogenase</fullName>
    </submittedName>
</protein>
<dbReference type="Proteomes" id="UP000699975">
    <property type="component" value="Unassembled WGS sequence"/>
</dbReference>
<proteinExistence type="predicted"/>
<sequence length="180" mass="18682">MRTILLTLAAFALAACDSGTVPSPAEQAELRASNPVVESNEVALNADGLIAGPEAFYFAAGQNEVEGALARTFGQAGDSSDMPDCGVGPMVSSRFPGGLIVNYKDGSLVGWLWEEESTNIGVTGDLRIGAARDSIEAEPGFAMIEGSTLGEEFAIGDRIGGFFEDGAVSALYAGTQCFFR</sequence>
<evidence type="ECO:0000313" key="1">
    <source>
        <dbReference type="EMBL" id="MBV7266845.1"/>
    </source>
</evidence>